<comment type="caution">
    <text evidence="7">The sequence shown here is derived from an EMBL/GenBank/DDBJ whole genome shotgun (WGS) entry which is preliminary data.</text>
</comment>
<evidence type="ECO:0000256" key="2">
    <source>
        <dbReference type="ARBA" id="ARBA00023015"/>
    </source>
</evidence>
<evidence type="ECO:0000256" key="3">
    <source>
        <dbReference type="ARBA" id="ARBA00023125"/>
    </source>
</evidence>
<dbReference type="EMBL" id="SMKO01000039">
    <property type="protein sequence ID" value="TDD05401.1"/>
    <property type="molecule type" value="Genomic_DNA"/>
</dbReference>
<comment type="similarity">
    <text evidence="1">Belongs to the AfsR/DnrI/RedD regulatory family.</text>
</comment>
<evidence type="ECO:0000256" key="1">
    <source>
        <dbReference type="ARBA" id="ARBA00005820"/>
    </source>
</evidence>
<dbReference type="InterPro" id="IPR011990">
    <property type="entry name" value="TPR-like_helical_dom_sf"/>
</dbReference>
<dbReference type="Proteomes" id="UP000295258">
    <property type="component" value="Unassembled WGS sequence"/>
</dbReference>
<dbReference type="Gene3D" id="1.10.10.10">
    <property type="entry name" value="Winged helix-like DNA-binding domain superfamily/Winged helix DNA-binding domain"/>
    <property type="match status" value="1"/>
</dbReference>
<evidence type="ECO:0000256" key="4">
    <source>
        <dbReference type="ARBA" id="ARBA00023163"/>
    </source>
</evidence>
<evidence type="ECO:0000313" key="7">
    <source>
        <dbReference type="EMBL" id="TDD05401.1"/>
    </source>
</evidence>
<dbReference type="InterPro" id="IPR036388">
    <property type="entry name" value="WH-like_DNA-bd_sf"/>
</dbReference>
<keyword evidence="4" id="KW-0804">Transcription</keyword>
<dbReference type="InterPro" id="IPR016032">
    <property type="entry name" value="Sig_transdc_resp-reg_C-effctor"/>
</dbReference>
<evidence type="ECO:0000259" key="6">
    <source>
        <dbReference type="PROSITE" id="PS51755"/>
    </source>
</evidence>
<dbReference type="Pfam" id="PF00486">
    <property type="entry name" value="Trans_reg_C"/>
    <property type="match status" value="1"/>
</dbReference>
<dbReference type="PANTHER" id="PTHR35807">
    <property type="entry name" value="TRANSCRIPTIONAL REGULATOR REDD-RELATED"/>
    <property type="match status" value="1"/>
</dbReference>
<dbReference type="GO" id="GO:0006355">
    <property type="term" value="P:regulation of DNA-templated transcription"/>
    <property type="evidence" value="ECO:0007669"/>
    <property type="project" value="InterPro"/>
</dbReference>
<evidence type="ECO:0000313" key="8">
    <source>
        <dbReference type="Proteomes" id="UP000295258"/>
    </source>
</evidence>
<dbReference type="SUPFAM" id="SSF46894">
    <property type="entry name" value="C-terminal effector domain of the bipartite response regulators"/>
    <property type="match status" value="1"/>
</dbReference>
<dbReference type="InterPro" id="IPR001867">
    <property type="entry name" value="OmpR/PhoB-type_DNA-bd"/>
</dbReference>
<dbReference type="Gene3D" id="1.25.40.10">
    <property type="entry name" value="Tetratricopeptide repeat domain"/>
    <property type="match status" value="1"/>
</dbReference>
<dbReference type="SUPFAM" id="SSF48452">
    <property type="entry name" value="TPR-like"/>
    <property type="match status" value="1"/>
</dbReference>
<keyword evidence="3 5" id="KW-0238">DNA-binding</keyword>
<dbReference type="GO" id="GO:0003677">
    <property type="term" value="F:DNA binding"/>
    <property type="evidence" value="ECO:0007669"/>
    <property type="project" value="UniProtKB-UniRule"/>
</dbReference>
<protein>
    <recommendedName>
        <fullName evidence="6">OmpR/PhoB-type domain-containing protein</fullName>
    </recommendedName>
</protein>
<organism evidence="7 8">
    <name type="scientific">Nonomuraea deserti</name>
    <dbReference type="NCBI Taxonomy" id="1848322"/>
    <lineage>
        <taxon>Bacteria</taxon>
        <taxon>Bacillati</taxon>
        <taxon>Actinomycetota</taxon>
        <taxon>Actinomycetes</taxon>
        <taxon>Streptosporangiales</taxon>
        <taxon>Streptosporangiaceae</taxon>
        <taxon>Nonomuraea</taxon>
    </lineage>
</organism>
<feature type="DNA-binding region" description="OmpR/PhoB-type" evidence="5">
    <location>
        <begin position="1"/>
        <end position="92"/>
    </location>
</feature>
<dbReference type="AlphaFoldDB" id="A0A4R4VK82"/>
<dbReference type="PANTHER" id="PTHR35807:SF1">
    <property type="entry name" value="TRANSCRIPTIONAL REGULATOR REDD"/>
    <property type="match status" value="1"/>
</dbReference>
<dbReference type="PROSITE" id="PS51755">
    <property type="entry name" value="OMPR_PHOB"/>
    <property type="match status" value="1"/>
</dbReference>
<accession>A0A4R4VK82</accession>
<keyword evidence="2" id="KW-0805">Transcription regulation</keyword>
<dbReference type="InterPro" id="IPR051677">
    <property type="entry name" value="AfsR-DnrI-RedD_regulator"/>
</dbReference>
<reference evidence="7 8" key="1">
    <citation type="submission" date="2019-03" db="EMBL/GenBank/DDBJ databases">
        <title>Draft genome sequences of novel Actinobacteria.</title>
        <authorList>
            <person name="Sahin N."/>
            <person name="Ay H."/>
            <person name="Saygin H."/>
        </authorList>
    </citation>
    <scope>NUCLEOTIDE SEQUENCE [LARGE SCALE GENOMIC DNA]</scope>
    <source>
        <strain evidence="7 8">KC310</strain>
    </source>
</reference>
<keyword evidence="8" id="KW-1185">Reference proteome</keyword>
<gene>
    <name evidence="7" type="ORF">E1292_17195</name>
</gene>
<sequence>MASATFGVLGPVRVRVGEQESVKLNGKQSALLAVLLLNVNTTVSRDRLIAALWESPPSSAVANLQTYVARLRKALPAGTRLLTRQSGYVLEAGAEEVDLLAFDEEVRLARLEAGTGEPERAAERFERALDLWRGELAEGTPLGSEVLARVAEVKERRTRARLDLAEARIALDRPRRPSMTSAASWPKSS</sequence>
<dbReference type="Pfam" id="PF03704">
    <property type="entry name" value="BTAD"/>
    <property type="match status" value="1"/>
</dbReference>
<feature type="domain" description="OmpR/PhoB-type" evidence="6">
    <location>
        <begin position="1"/>
        <end position="92"/>
    </location>
</feature>
<evidence type="ECO:0000256" key="5">
    <source>
        <dbReference type="PROSITE-ProRule" id="PRU01091"/>
    </source>
</evidence>
<dbReference type="GO" id="GO:0000160">
    <property type="term" value="P:phosphorelay signal transduction system"/>
    <property type="evidence" value="ECO:0007669"/>
    <property type="project" value="InterPro"/>
</dbReference>
<proteinExistence type="inferred from homology"/>
<dbReference type="SMART" id="SM00862">
    <property type="entry name" value="Trans_reg_C"/>
    <property type="match status" value="1"/>
</dbReference>
<name>A0A4R4VK82_9ACTN</name>
<dbReference type="InterPro" id="IPR005158">
    <property type="entry name" value="BTAD"/>
</dbReference>